<reference evidence="3" key="1">
    <citation type="journal article" date="2019" name="Int. J. Syst. Evol. Microbiol.">
        <title>The Global Catalogue of Microorganisms (GCM) 10K type strain sequencing project: providing services to taxonomists for standard genome sequencing and annotation.</title>
        <authorList>
            <consortium name="The Broad Institute Genomics Platform"/>
            <consortium name="The Broad Institute Genome Sequencing Center for Infectious Disease"/>
            <person name="Wu L."/>
            <person name="Ma J."/>
        </authorList>
    </citation>
    <scope>NUCLEOTIDE SEQUENCE [LARGE SCALE GENOMIC DNA]</scope>
    <source>
        <strain evidence="3">CGMCC 4.7643</strain>
    </source>
</reference>
<dbReference type="InterPro" id="IPR029068">
    <property type="entry name" value="Glyas_Bleomycin-R_OHBP_Dase"/>
</dbReference>
<gene>
    <name evidence="2" type="ORF">ACFSYJ_02215</name>
</gene>
<dbReference type="Pfam" id="PF18029">
    <property type="entry name" value="Glyoxalase_6"/>
    <property type="match status" value="1"/>
</dbReference>
<dbReference type="Gene3D" id="3.10.180.10">
    <property type="entry name" value="2,3-Dihydroxybiphenyl 1,2-Dioxygenase, domain 1"/>
    <property type="match status" value="1"/>
</dbReference>
<sequence length="76" mass="8897">MVKNRLHLDVQVGGGRDTPWETWWPRVVAATERLTVLRRYDFRGRPDHVVLADPEENEFCLVTVDPRRGWLIVSGR</sequence>
<accession>A0ABW5GAJ6</accession>
<dbReference type="EMBL" id="JBHUKU010000002">
    <property type="protein sequence ID" value="MFD2457389.1"/>
    <property type="molecule type" value="Genomic_DNA"/>
</dbReference>
<dbReference type="RefSeq" id="WP_345388663.1">
    <property type="nucleotide sequence ID" value="NZ_BAABHG010000003.1"/>
</dbReference>
<dbReference type="Proteomes" id="UP001597419">
    <property type="component" value="Unassembled WGS sequence"/>
</dbReference>
<name>A0ABW5GAJ6_9PSEU</name>
<evidence type="ECO:0000313" key="2">
    <source>
        <dbReference type="EMBL" id="MFD2457389.1"/>
    </source>
</evidence>
<proteinExistence type="predicted"/>
<dbReference type="InterPro" id="IPR041581">
    <property type="entry name" value="Glyoxalase_6"/>
</dbReference>
<feature type="domain" description="Glyoxalase-like" evidence="1">
    <location>
        <begin position="2"/>
        <end position="62"/>
    </location>
</feature>
<keyword evidence="3" id="KW-1185">Reference proteome</keyword>
<comment type="caution">
    <text evidence="2">The sequence shown here is derived from an EMBL/GenBank/DDBJ whole genome shotgun (WGS) entry which is preliminary data.</text>
</comment>
<evidence type="ECO:0000259" key="1">
    <source>
        <dbReference type="Pfam" id="PF18029"/>
    </source>
</evidence>
<protein>
    <submittedName>
        <fullName evidence="2">VOC family protein</fullName>
    </submittedName>
</protein>
<evidence type="ECO:0000313" key="3">
    <source>
        <dbReference type="Proteomes" id="UP001597419"/>
    </source>
</evidence>
<organism evidence="2 3">
    <name type="scientific">Amycolatopsis samaneae</name>
    <dbReference type="NCBI Taxonomy" id="664691"/>
    <lineage>
        <taxon>Bacteria</taxon>
        <taxon>Bacillati</taxon>
        <taxon>Actinomycetota</taxon>
        <taxon>Actinomycetes</taxon>
        <taxon>Pseudonocardiales</taxon>
        <taxon>Pseudonocardiaceae</taxon>
        <taxon>Amycolatopsis</taxon>
    </lineage>
</organism>